<evidence type="ECO:0000313" key="7">
    <source>
        <dbReference type="Proteomes" id="UP000249130"/>
    </source>
</evidence>
<keyword evidence="4 5" id="KW-0067">ATP-binding</keyword>
<dbReference type="InterPro" id="IPR002736">
    <property type="entry name" value="CitG"/>
</dbReference>
<dbReference type="GO" id="GO:0051191">
    <property type="term" value="P:prosthetic group biosynthetic process"/>
    <property type="evidence" value="ECO:0007669"/>
    <property type="project" value="TreeGrafter"/>
</dbReference>
<keyword evidence="2 5" id="KW-0808">Transferase</keyword>
<accession>A0A327KU84</accession>
<dbReference type="NCBIfam" id="TIGR03125">
    <property type="entry name" value="citrate_citG"/>
    <property type="match status" value="1"/>
</dbReference>
<dbReference type="EMBL" id="NPEX01000157">
    <property type="protein sequence ID" value="RAI42399.1"/>
    <property type="molecule type" value="Genomic_DNA"/>
</dbReference>
<protein>
    <recommendedName>
        <fullName evidence="5">Probable 2-(5''-triphosphoribosyl)-3'-dephosphocoenzyme-A synthase</fullName>
        <shortName evidence="5">2-(5''-triphosphoribosyl)-3'-dephospho-CoA synthase</shortName>
        <ecNumber evidence="5">2.4.2.52</ecNumber>
    </recommendedName>
</protein>
<dbReference type="GO" id="GO:0046917">
    <property type="term" value="F:triphosphoribosyl-dephospho-CoA synthase activity"/>
    <property type="evidence" value="ECO:0007669"/>
    <property type="project" value="UniProtKB-UniRule"/>
</dbReference>
<dbReference type="PANTHER" id="PTHR30201">
    <property type="entry name" value="TRIPHOSPHORIBOSYL-DEPHOSPHO-COA SYNTHASE"/>
    <property type="match status" value="1"/>
</dbReference>
<sequence>MRGSHAPSLRPAEAGALLRGPLDRASVAPVADVLADLVVDALLREVRLTPKPGLVDLRNTGSHRDMDVSTFEASAAAIRPGLAGFVTLGAEIAAMPAEAVLDQARPAGLACERAMLAATGGVNTHKGSIFAFGLLLVAAGRLWAVGTPLDADTICEEVARLADGIVARELRRPGEPRTAGERLFRRYGLTGARGEAQSGFATVRHGALPVLKRRLAAGHDDQTALAAAFLHLLEHNADTNLAARGGIDGLIWARREAARLARAGGVDAPDYTARMHALDDAFMARNLSPGGSADLLAVAWTLHRLPQLSHFGPTARAC</sequence>
<evidence type="ECO:0000313" key="6">
    <source>
        <dbReference type="EMBL" id="RAI42399.1"/>
    </source>
</evidence>
<proteinExistence type="inferred from homology"/>
<evidence type="ECO:0000256" key="2">
    <source>
        <dbReference type="ARBA" id="ARBA00022679"/>
    </source>
</evidence>
<evidence type="ECO:0000256" key="3">
    <source>
        <dbReference type="ARBA" id="ARBA00022741"/>
    </source>
</evidence>
<dbReference type="InterPro" id="IPR017551">
    <property type="entry name" value="TriPribosyl-deP-CoA_syn_CitG"/>
</dbReference>
<gene>
    <name evidence="5 6" type="primary">citG</name>
    <name evidence="6" type="ORF">CH341_19715</name>
</gene>
<name>A0A327KU84_9BRAD</name>
<dbReference type="HAMAP" id="MF_00397">
    <property type="entry name" value="CitG"/>
    <property type="match status" value="1"/>
</dbReference>
<keyword evidence="7" id="KW-1185">Reference proteome</keyword>
<comment type="catalytic activity">
    <reaction evidence="1 5">
        <text>3'-dephospho-CoA + ATP = 2'-(5''-triphospho-alpha-D-ribosyl)-3'-dephospho-CoA + adenine</text>
        <dbReference type="Rhea" id="RHEA:15117"/>
        <dbReference type="ChEBI" id="CHEBI:16708"/>
        <dbReference type="ChEBI" id="CHEBI:30616"/>
        <dbReference type="ChEBI" id="CHEBI:57328"/>
        <dbReference type="ChEBI" id="CHEBI:61378"/>
        <dbReference type="EC" id="2.4.2.52"/>
    </reaction>
</comment>
<dbReference type="Gene3D" id="1.10.4200.10">
    <property type="entry name" value="Triphosphoribosyl-dephospho-CoA protein"/>
    <property type="match status" value="1"/>
</dbReference>
<keyword evidence="3 5" id="KW-0547">Nucleotide-binding</keyword>
<dbReference type="PANTHER" id="PTHR30201:SF2">
    <property type="entry name" value="2-(5''-TRIPHOSPHORIBOSYL)-3'-DEPHOSPHOCOENZYME-A SYNTHASE"/>
    <property type="match status" value="1"/>
</dbReference>
<dbReference type="Proteomes" id="UP000249130">
    <property type="component" value="Unassembled WGS sequence"/>
</dbReference>
<evidence type="ECO:0000256" key="1">
    <source>
        <dbReference type="ARBA" id="ARBA00001210"/>
    </source>
</evidence>
<dbReference type="RefSeq" id="WP_111420711.1">
    <property type="nucleotide sequence ID" value="NZ_NPEX01000157.1"/>
</dbReference>
<reference evidence="6 7" key="1">
    <citation type="submission" date="2017-07" db="EMBL/GenBank/DDBJ databases">
        <title>Draft Genome Sequences of Select Purple Nonsulfur Bacteria.</title>
        <authorList>
            <person name="Lasarre B."/>
            <person name="Mckinlay J.B."/>
        </authorList>
    </citation>
    <scope>NUCLEOTIDE SEQUENCE [LARGE SCALE GENOMIC DNA]</scope>
    <source>
        <strain evidence="6 7">DSM 5909</strain>
    </source>
</reference>
<dbReference type="Pfam" id="PF01874">
    <property type="entry name" value="CitG"/>
    <property type="match status" value="1"/>
</dbReference>
<dbReference type="AlphaFoldDB" id="A0A327KU84"/>
<dbReference type="GO" id="GO:0005524">
    <property type="term" value="F:ATP binding"/>
    <property type="evidence" value="ECO:0007669"/>
    <property type="project" value="UniProtKB-KW"/>
</dbReference>
<organism evidence="6 7">
    <name type="scientific">Rhodoplanes roseus</name>
    <dbReference type="NCBI Taxonomy" id="29409"/>
    <lineage>
        <taxon>Bacteria</taxon>
        <taxon>Pseudomonadati</taxon>
        <taxon>Pseudomonadota</taxon>
        <taxon>Alphaproteobacteria</taxon>
        <taxon>Hyphomicrobiales</taxon>
        <taxon>Nitrobacteraceae</taxon>
        <taxon>Rhodoplanes</taxon>
    </lineage>
</organism>
<dbReference type="EC" id="2.4.2.52" evidence="5"/>
<evidence type="ECO:0000256" key="4">
    <source>
        <dbReference type="ARBA" id="ARBA00022840"/>
    </source>
</evidence>
<comment type="similarity">
    <text evidence="5">Belongs to the CitG/MdcB family.</text>
</comment>
<evidence type="ECO:0000256" key="5">
    <source>
        <dbReference type="HAMAP-Rule" id="MF_00397"/>
    </source>
</evidence>
<comment type="caution">
    <text evidence="6">The sequence shown here is derived from an EMBL/GenBank/DDBJ whole genome shotgun (WGS) entry which is preliminary data.</text>
</comment>
<dbReference type="OrthoDB" id="114886at2"/>